<gene>
    <name evidence="2" type="ORF">S01H4_63987</name>
</gene>
<keyword evidence="1" id="KW-1133">Transmembrane helix</keyword>
<feature type="transmembrane region" description="Helical" evidence="1">
    <location>
        <begin position="31"/>
        <end position="50"/>
    </location>
</feature>
<dbReference type="AlphaFoldDB" id="X1CE78"/>
<dbReference type="EMBL" id="BART01038655">
    <property type="protein sequence ID" value="GAH06621.1"/>
    <property type="molecule type" value="Genomic_DNA"/>
</dbReference>
<sequence>LNLIIDAILRLVIGILLVYLGFKATGAVGSASISGFLAILISVIPLSFIFKNRNNKQA</sequence>
<reference evidence="2" key="1">
    <citation type="journal article" date="2014" name="Front. Microbiol.">
        <title>High frequency of phylogenetically diverse reductive dehalogenase-homologous genes in deep subseafloor sedimentary metagenomes.</title>
        <authorList>
            <person name="Kawai M."/>
            <person name="Futagami T."/>
            <person name="Toyoda A."/>
            <person name="Takaki Y."/>
            <person name="Nishi S."/>
            <person name="Hori S."/>
            <person name="Arai W."/>
            <person name="Tsubouchi T."/>
            <person name="Morono Y."/>
            <person name="Uchiyama I."/>
            <person name="Ito T."/>
            <person name="Fujiyama A."/>
            <person name="Inagaki F."/>
            <person name="Takami H."/>
        </authorList>
    </citation>
    <scope>NUCLEOTIDE SEQUENCE</scope>
    <source>
        <strain evidence="2">Expedition CK06-06</strain>
    </source>
</reference>
<evidence type="ECO:0000256" key="1">
    <source>
        <dbReference type="SAM" id="Phobius"/>
    </source>
</evidence>
<name>X1CE78_9ZZZZ</name>
<proteinExistence type="predicted"/>
<feature type="non-terminal residue" evidence="2">
    <location>
        <position position="1"/>
    </location>
</feature>
<keyword evidence="1" id="KW-0812">Transmembrane</keyword>
<protein>
    <submittedName>
        <fullName evidence="2">Uncharacterized protein</fullName>
    </submittedName>
</protein>
<organism evidence="2">
    <name type="scientific">marine sediment metagenome</name>
    <dbReference type="NCBI Taxonomy" id="412755"/>
    <lineage>
        <taxon>unclassified sequences</taxon>
        <taxon>metagenomes</taxon>
        <taxon>ecological metagenomes</taxon>
    </lineage>
</organism>
<keyword evidence="1" id="KW-0472">Membrane</keyword>
<accession>X1CE78</accession>
<evidence type="ECO:0000313" key="2">
    <source>
        <dbReference type="EMBL" id="GAH06621.1"/>
    </source>
</evidence>
<comment type="caution">
    <text evidence="2">The sequence shown here is derived from an EMBL/GenBank/DDBJ whole genome shotgun (WGS) entry which is preliminary data.</text>
</comment>
<feature type="transmembrane region" description="Helical" evidence="1">
    <location>
        <begin position="7"/>
        <end position="25"/>
    </location>
</feature>